<dbReference type="GeneID" id="56587589"/>
<proteinExistence type="predicted"/>
<dbReference type="STRING" id="123899.SAMEA3906487_01006"/>
<sequence>MKIERCSIAHAQALTSLFVEMEEYYFGAGCVSPREMLLYLRERVLSPDSGMRIIAARQADTLVGFASFTLMHPGPRRTGQAYMKELFVSHRARGLGAGRALMRFIAEAALAQGCSRLDWTAERSNPRAGTFYQSLGAALIEDKQYFRFEGDALQRFAAQTQALKA</sequence>
<keyword evidence="5" id="KW-1185">Reference proteome</keyword>
<evidence type="ECO:0000313" key="5">
    <source>
        <dbReference type="Proteomes" id="UP000076825"/>
    </source>
</evidence>
<feature type="domain" description="N-acetyltransferase" evidence="3">
    <location>
        <begin position="1"/>
        <end position="158"/>
    </location>
</feature>
<accession>A0A157MF51</accession>
<dbReference type="InterPro" id="IPR000182">
    <property type="entry name" value="GNAT_dom"/>
</dbReference>
<dbReference type="GO" id="GO:0061733">
    <property type="term" value="F:protein-lysine-acetyltransferase activity"/>
    <property type="evidence" value="ECO:0007669"/>
    <property type="project" value="UniProtKB-EC"/>
</dbReference>
<dbReference type="SUPFAM" id="SSF55729">
    <property type="entry name" value="Acyl-CoA N-acyltransferases (Nat)"/>
    <property type="match status" value="1"/>
</dbReference>
<evidence type="ECO:0000256" key="2">
    <source>
        <dbReference type="ARBA" id="ARBA00023315"/>
    </source>
</evidence>
<dbReference type="EMBL" id="LT546645">
    <property type="protein sequence ID" value="SAI67950.1"/>
    <property type="molecule type" value="Genomic_DNA"/>
</dbReference>
<dbReference type="CDD" id="cd04301">
    <property type="entry name" value="NAT_SF"/>
    <property type="match status" value="1"/>
</dbReference>
<dbReference type="Pfam" id="PF00583">
    <property type="entry name" value="Acetyltransf_1"/>
    <property type="match status" value="1"/>
</dbReference>
<dbReference type="PATRIC" id="fig|123899.6.peg.985"/>
<evidence type="ECO:0000259" key="3">
    <source>
        <dbReference type="PROSITE" id="PS51186"/>
    </source>
</evidence>
<dbReference type="Gene3D" id="3.40.630.30">
    <property type="match status" value="1"/>
</dbReference>
<evidence type="ECO:0000256" key="1">
    <source>
        <dbReference type="ARBA" id="ARBA00022679"/>
    </source>
</evidence>
<dbReference type="Proteomes" id="UP000076825">
    <property type="component" value="Chromosome 1"/>
</dbReference>
<gene>
    <name evidence="4" type="ORF">SAMEA3906487_01006</name>
</gene>
<keyword evidence="2 4" id="KW-0012">Acyltransferase</keyword>
<reference evidence="4 5" key="1">
    <citation type="submission" date="2016-04" db="EMBL/GenBank/DDBJ databases">
        <authorList>
            <consortium name="Pathogen Informatics"/>
        </authorList>
    </citation>
    <scope>NUCLEOTIDE SEQUENCE [LARGE SCALE GENOMIC DNA]</scope>
    <source>
        <strain evidence="4 5">H044680328</strain>
    </source>
</reference>
<dbReference type="PROSITE" id="PS51186">
    <property type="entry name" value="GNAT"/>
    <property type="match status" value="1"/>
</dbReference>
<dbReference type="eggNOG" id="COG0456">
    <property type="taxonomic scope" value="Bacteria"/>
</dbReference>
<dbReference type="OrthoDB" id="5295305at2"/>
<dbReference type="InterPro" id="IPR051016">
    <property type="entry name" value="Diverse_Substrate_AcTransf"/>
</dbReference>
<protein>
    <submittedName>
        <fullName evidence="4">Histone acetyltransferase</fullName>
        <ecNumber evidence="4">2.3.1.48</ecNumber>
    </submittedName>
</protein>
<dbReference type="EC" id="2.3.1.48" evidence="4"/>
<organism evidence="4 5">
    <name type="scientific">Bordetella trematum</name>
    <dbReference type="NCBI Taxonomy" id="123899"/>
    <lineage>
        <taxon>Bacteria</taxon>
        <taxon>Pseudomonadati</taxon>
        <taxon>Pseudomonadota</taxon>
        <taxon>Betaproteobacteria</taxon>
        <taxon>Burkholderiales</taxon>
        <taxon>Alcaligenaceae</taxon>
        <taxon>Bordetella</taxon>
    </lineage>
</organism>
<dbReference type="AlphaFoldDB" id="A0A157MF51"/>
<evidence type="ECO:0000313" key="4">
    <source>
        <dbReference type="EMBL" id="SAI67950.1"/>
    </source>
</evidence>
<dbReference type="PANTHER" id="PTHR10545">
    <property type="entry name" value="DIAMINE N-ACETYLTRANSFERASE"/>
    <property type="match status" value="1"/>
</dbReference>
<name>A0A157MF51_9BORD</name>
<dbReference type="KEGG" id="btrm:SAMEA390648701006"/>
<dbReference type="RefSeq" id="WP_025515076.1">
    <property type="nucleotide sequence ID" value="NZ_CP016340.1"/>
</dbReference>
<dbReference type="InterPro" id="IPR016181">
    <property type="entry name" value="Acyl_CoA_acyltransferase"/>
</dbReference>
<keyword evidence="1 4" id="KW-0808">Transferase</keyword>
<dbReference type="PANTHER" id="PTHR10545:SF29">
    <property type="entry name" value="GH14572P-RELATED"/>
    <property type="match status" value="1"/>
</dbReference>